<dbReference type="AlphaFoldDB" id="A0A537LJI8"/>
<feature type="non-terminal residue" evidence="2">
    <location>
        <position position="165"/>
    </location>
</feature>
<protein>
    <submittedName>
        <fullName evidence="2">Uncharacterized protein</fullName>
    </submittedName>
</protein>
<reference evidence="2 3" key="1">
    <citation type="journal article" date="2019" name="Nat. Microbiol.">
        <title>Mediterranean grassland soil C-N compound turnover is dependent on rainfall and depth, and is mediated by genomically divergent microorganisms.</title>
        <authorList>
            <person name="Diamond S."/>
            <person name="Andeer P.F."/>
            <person name="Li Z."/>
            <person name="Crits-Christoph A."/>
            <person name="Burstein D."/>
            <person name="Anantharaman K."/>
            <person name="Lane K.R."/>
            <person name="Thomas B.C."/>
            <person name="Pan C."/>
            <person name="Northen T.R."/>
            <person name="Banfield J.F."/>
        </authorList>
    </citation>
    <scope>NUCLEOTIDE SEQUENCE [LARGE SCALE GENOMIC DNA]</scope>
    <source>
        <strain evidence="2">NP_2</strain>
    </source>
</reference>
<dbReference type="Proteomes" id="UP000318661">
    <property type="component" value="Unassembled WGS sequence"/>
</dbReference>
<feature type="transmembrane region" description="Helical" evidence="1">
    <location>
        <begin position="6"/>
        <end position="26"/>
    </location>
</feature>
<keyword evidence="1" id="KW-0472">Membrane</keyword>
<organism evidence="2 3">
    <name type="scientific">Candidatus Segetimicrobium genomatis</name>
    <dbReference type="NCBI Taxonomy" id="2569760"/>
    <lineage>
        <taxon>Bacteria</taxon>
        <taxon>Bacillati</taxon>
        <taxon>Candidatus Sysuimicrobiota</taxon>
        <taxon>Candidatus Sysuimicrobiia</taxon>
        <taxon>Candidatus Sysuimicrobiales</taxon>
        <taxon>Candidatus Segetimicrobiaceae</taxon>
        <taxon>Candidatus Segetimicrobium</taxon>
    </lineage>
</organism>
<feature type="transmembrane region" description="Helical" evidence="1">
    <location>
        <begin position="133"/>
        <end position="156"/>
    </location>
</feature>
<sequence length="165" mass="17750">MGNFEIFGLQFVGSLLVYVLVARWYVAPRLATMPLSAALQPLLLHHATRVLGMTLLVSAVVGPGVPRAFANQVAYGDLIAAVLALVSIAALRARASYAIPLVWIFNIEGFVDLLNALTQGIRLNVASAPLGAAWYIPTYAVPALVVTHIMMFSMLLKRKPGRKPA</sequence>
<gene>
    <name evidence="2" type="ORF">E6G99_04995</name>
</gene>
<evidence type="ECO:0000256" key="1">
    <source>
        <dbReference type="SAM" id="Phobius"/>
    </source>
</evidence>
<evidence type="ECO:0000313" key="2">
    <source>
        <dbReference type="EMBL" id="TMJ08140.1"/>
    </source>
</evidence>
<keyword evidence="1" id="KW-0812">Transmembrane</keyword>
<comment type="caution">
    <text evidence="2">The sequence shown here is derived from an EMBL/GenBank/DDBJ whole genome shotgun (WGS) entry which is preliminary data.</text>
</comment>
<name>A0A537LJI8_9BACT</name>
<evidence type="ECO:0000313" key="3">
    <source>
        <dbReference type="Proteomes" id="UP000318661"/>
    </source>
</evidence>
<dbReference type="EMBL" id="VBAJ01000122">
    <property type="protein sequence ID" value="TMJ08140.1"/>
    <property type="molecule type" value="Genomic_DNA"/>
</dbReference>
<feature type="transmembrane region" description="Helical" evidence="1">
    <location>
        <begin position="98"/>
        <end position="121"/>
    </location>
</feature>
<feature type="transmembrane region" description="Helical" evidence="1">
    <location>
        <begin position="72"/>
        <end position="91"/>
    </location>
</feature>
<accession>A0A537LJI8</accession>
<keyword evidence="1" id="KW-1133">Transmembrane helix</keyword>
<proteinExistence type="predicted"/>